<dbReference type="InterPro" id="IPR032427">
    <property type="entry name" value="P22_portal"/>
</dbReference>
<dbReference type="Proteomes" id="UP000480943">
    <property type="component" value="Unassembled WGS sequence"/>
</dbReference>
<dbReference type="EMBL" id="VZUQ01000053">
    <property type="protein sequence ID" value="KAB1181440.1"/>
    <property type="molecule type" value="Genomic_DNA"/>
</dbReference>
<dbReference type="RefSeq" id="WP_106223185.1">
    <property type="nucleotide sequence ID" value="NZ_CP065042.1"/>
</dbReference>
<dbReference type="AlphaFoldDB" id="A0AAD3WVV5"/>
<name>A0AAD3WVV5_PHODD</name>
<organism evidence="2 3">
    <name type="scientific">Photobacterium damselae subsp. damselae</name>
    <name type="common">Listonella damsela</name>
    <dbReference type="NCBI Taxonomy" id="85581"/>
    <lineage>
        <taxon>Bacteria</taxon>
        <taxon>Pseudomonadati</taxon>
        <taxon>Pseudomonadota</taxon>
        <taxon>Gammaproteobacteria</taxon>
        <taxon>Vibrionales</taxon>
        <taxon>Vibrionaceae</taxon>
        <taxon>Photobacterium</taxon>
    </lineage>
</organism>
<evidence type="ECO:0000313" key="3">
    <source>
        <dbReference type="Proteomes" id="UP000480943"/>
    </source>
</evidence>
<evidence type="ECO:0000256" key="1">
    <source>
        <dbReference type="SAM" id="Coils"/>
    </source>
</evidence>
<dbReference type="Pfam" id="PF16510">
    <property type="entry name" value="P22_portal"/>
    <property type="match status" value="1"/>
</dbReference>
<evidence type="ECO:0000313" key="2">
    <source>
        <dbReference type="EMBL" id="KAB1181440.1"/>
    </source>
</evidence>
<keyword evidence="1" id="KW-0175">Coiled coil</keyword>
<feature type="coiled-coil region" evidence="1">
    <location>
        <begin position="603"/>
        <end position="637"/>
    </location>
</feature>
<accession>A0AAD3WVV5</accession>
<gene>
    <name evidence="2" type="ORF">F6450_08795</name>
</gene>
<sequence length="693" mass="78750">MNQSTKLEQSKILMIMSDIDAQPDWRTVANLACAYYDNDQLPTEVKKKLKERGQPETVHNLIAPTIDGVLGMEAKTRVDLLVMADDPDDEYELIAEAINAEFADACRLGRFDKARSDAYASMIKTGVGFVEVYRNPNLFGPKYKIRFIHRDEVYWDWFSQEQDWSDARWVMRKRWCDVDVLINMFPHKKDVIIQAISNWDMFVNVDNIEGLTPNLIAAYDEGQSWTREESEWMAPLRDRVRLQIVYYRTVERKLAIKLSNGRIVEYNENNPIHLAAIASGKAVLEYAQLSRVIENWYAGPFFLGSKLCDAPDGRYPIVPFWGYRKDSNGAPYGLIARAIPAQNEVNFRRIKLTWLLQAKRIIMDKDATNMSRQQVVDEVERPDGLIELNPDRRNKNTISEVFQVQQDFNIASQQFSVMQESMKLIQDTMGVYGAFLGQESNASSGIAIANLVEQGATTLAEINDNYSYGAQLLAELLLAYIMQDLKGARNHQVVINREDKSRKKTVMINGESEEGVSNDITNMRTHIALAPIQQTAAYKSQLAERMTQLMAQLPPQAQAAVMDLVLDLSDVPNKAEFMERIRKVFGVPKDPEDMTPEEQQAAAQQQQQEAAKLELAMREMQAKVGKLEGEARRLQALASKEEVLIDSQKYSNAKVQAETGLLLQEMEEVSLKIEDLKGQMLSNLQAQIDAVQL</sequence>
<reference evidence="2 3" key="1">
    <citation type="submission" date="2019-09" db="EMBL/GenBank/DDBJ databases">
        <title>Photobacterium damselae subsp. damselae CDC-2227-81, a human clinical isolate.</title>
        <authorList>
            <person name="Osorio C.R."/>
        </authorList>
    </citation>
    <scope>NUCLEOTIDE SEQUENCE [LARGE SCALE GENOMIC DNA]</scope>
    <source>
        <strain evidence="2 3">CDC-2227-81</strain>
    </source>
</reference>
<proteinExistence type="predicted"/>
<comment type="caution">
    <text evidence="2">The sequence shown here is derived from an EMBL/GenBank/DDBJ whole genome shotgun (WGS) entry which is preliminary data.</text>
</comment>
<protein>
    <submittedName>
        <fullName evidence="2">Portal protein</fullName>
    </submittedName>
</protein>